<dbReference type="PANTHER" id="PTHR13693:SF77">
    <property type="entry name" value="8-AMINO-7-OXONONANOATE SYNTHASE"/>
    <property type="match status" value="1"/>
</dbReference>
<organism evidence="6 7">
    <name type="scientific">Ohtaekwangia koreensis</name>
    <dbReference type="NCBI Taxonomy" id="688867"/>
    <lineage>
        <taxon>Bacteria</taxon>
        <taxon>Pseudomonadati</taxon>
        <taxon>Bacteroidota</taxon>
        <taxon>Cytophagia</taxon>
        <taxon>Cytophagales</taxon>
        <taxon>Fulvivirgaceae</taxon>
        <taxon>Ohtaekwangia</taxon>
    </lineage>
</organism>
<dbReference type="GO" id="GO:0016740">
    <property type="term" value="F:transferase activity"/>
    <property type="evidence" value="ECO:0007669"/>
    <property type="project" value="UniProtKB-KW"/>
</dbReference>
<evidence type="ECO:0000259" key="5">
    <source>
        <dbReference type="PROSITE" id="PS51724"/>
    </source>
</evidence>
<dbReference type="EMBL" id="FUZU01000005">
    <property type="protein sequence ID" value="SKC88331.1"/>
    <property type="molecule type" value="Genomic_DNA"/>
</dbReference>
<evidence type="ECO:0000313" key="6">
    <source>
        <dbReference type="EMBL" id="SKC88331.1"/>
    </source>
</evidence>
<protein>
    <submittedName>
        <fullName evidence="6">8-amino-7-oxononanoate synthase</fullName>
    </submittedName>
</protein>
<dbReference type="Gene3D" id="3.90.1150.10">
    <property type="entry name" value="Aspartate Aminotransferase, domain 1"/>
    <property type="match status" value="1"/>
</dbReference>
<dbReference type="InterPro" id="IPR050087">
    <property type="entry name" value="AON_synthase_class-II"/>
</dbReference>
<dbReference type="GO" id="GO:0042834">
    <property type="term" value="F:peptidoglycan binding"/>
    <property type="evidence" value="ECO:0007669"/>
    <property type="project" value="InterPro"/>
</dbReference>
<dbReference type="STRING" id="688867.SAMN05660236_5550"/>
<evidence type="ECO:0000256" key="1">
    <source>
        <dbReference type="ARBA" id="ARBA00001933"/>
    </source>
</evidence>
<evidence type="ECO:0000256" key="3">
    <source>
        <dbReference type="ARBA" id="ARBA00022679"/>
    </source>
</evidence>
<evidence type="ECO:0000256" key="2">
    <source>
        <dbReference type="ARBA" id="ARBA00010008"/>
    </source>
</evidence>
<dbReference type="Pfam" id="PF00155">
    <property type="entry name" value="Aminotran_1_2"/>
    <property type="match status" value="1"/>
</dbReference>
<gene>
    <name evidence="6" type="ORF">SAMN05660236_5550</name>
</gene>
<keyword evidence="7" id="KW-1185">Reference proteome</keyword>
<dbReference type="Proteomes" id="UP000190961">
    <property type="component" value="Unassembled WGS sequence"/>
</dbReference>
<dbReference type="InterPro" id="IPR015421">
    <property type="entry name" value="PyrdxlP-dep_Trfase_major"/>
</dbReference>
<dbReference type="AlphaFoldDB" id="A0A1T5MJC4"/>
<comment type="cofactor">
    <cofactor evidence="1">
        <name>pyridoxal 5'-phosphate</name>
        <dbReference type="ChEBI" id="CHEBI:597326"/>
    </cofactor>
</comment>
<dbReference type="InterPro" id="IPR015422">
    <property type="entry name" value="PyrdxlP-dep_Trfase_small"/>
</dbReference>
<evidence type="ECO:0000256" key="4">
    <source>
        <dbReference type="ARBA" id="ARBA00022898"/>
    </source>
</evidence>
<dbReference type="Gene3D" id="3.40.640.10">
    <property type="entry name" value="Type I PLP-dependent aspartate aminotransferase-like (Major domain)"/>
    <property type="match status" value="1"/>
</dbReference>
<name>A0A1T5MJC4_9BACT</name>
<keyword evidence="3" id="KW-0808">Transferase</keyword>
<dbReference type="PANTHER" id="PTHR13693">
    <property type="entry name" value="CLASS II AMINOTRANSFERASE/8-AMINO-7-OXONONANOATE SYNTHASE"/>
    <property type="match status" value="1"/>
</dbReference>
<sequence>MDAWRKELQGRLKAREKEGLLRTLKYTSDQIDFSSNDYLGLSRSESLFNEIHQELDALTIKRNGATGSRLLAGNTEYYEETESRLAKIFKADASLIFNSGYTANLAVLSSLPQRNDTILYDELAHACIKDGARLSLAKRYSFRHNDLNDLEAKLKRAEGKIYIAVESIYSMDGDQCPLQELVSLSEKYNAFIILDEAHSTGVMGEQGSGLAVSLNVHSKIAVRVYTFGKAMGIHGACVAGNNDLHDYLINFARPFIYTTALPPHSIAAIDCAFKYLSNNIYLQERLRNNIQFFLHAVQDLPNRTISTSAIQTAIYPGNENARIAATELQQKGFDVRPILSPTVPKGSERLRICLHTFNTKSDIEALASTLKSFQAVMHS</sequence>
<proteinExistence type="inferred from homology"/>
<dbReference type="InterPro" id="IPR004839">
    <property type="entry name" value="Aminotransferase_I/II_large"/>
</dbReference>
<dbReference type="OrthoDB" id="9807157at2"/>
<dbReference type="PROSITE" id="PS51724">
    <property type="entry name" value="SPOR"/>
    <property type="match status" value="1"/>
</dbReference>
<dbReference type="SUPFAM" id="SSF53383">
    <property type="entry name" value="PLP-dependent transferases"/>
    <property type="match status" value="1"/>
</dbReference>
<reference evidence="6 7" key="1">
    <citation type="submission" date="2017-02" db="EMBL/GenBank/DDBJ databases">
        <authorList>
            <person name="Peterson S.W."/>
        </authorList>
    </citation>
    <scope>NUCLEOTIDE SEQUENCE [LARGE SCALE GENOMIC DNA]</scope>
    <source>
        <strain evidence="6 7">DSM 25262</strain>
    </source>
</reference>
<dbReference type="InterPro" id="IPR015424">
    <property type="entry name" value="PyrdxlP-dep_Trfase"/>
</dbReference>
<comment type="similarity">
    <text evidence="2">Belongs to the class-II pyridoxal-phosphate-dependent aminotransferase family. BioF subfamily.</text>
</comment>
<evidence type="ECO:0000313" key="7">
    <source>
        <dbReference type="Proteomes" id="UP000190961"/>
    </source>
</evidence>
<keyword evidence="4" id="KW-0663">Pyridoxal phosphate</keyword>
<dbReference type="RefSeq" id="WP_079690051.1">
    <property type="nucleotide sequence ID" value="NZ_FUZU01000005.1"/>
</dbReference>
<accession>A0A1T5MJC4</accession>
<dbReference type="GO" id="GO:0030170">
    <property type="term" value="F:pyridoxal phosphate binding"/>
    <property type="evidence" value="ECO:0007669"/>
    <property type="project" value="InterPro"/>
</dbReference>
<feature type="domain" description="SPOR" evidence="5">
    <location>
        <begin position="302"/>
        <end position="379"/>
    </location>
</feature>
<dbReference type="InterPro" id="IPR007730">
    <property type="entry name" value="SPOR-like_dom"/>
</dbReference>